<sequence length="648" mass="73691">MDIRRTVNREPNNGKNLENIVLQFVQNGVTGKTKEQEAGTSGESTDHTKGSTVITTPTGERGTLHVQGGQTNYVDSSHWLSILHDIKEVREQLALSSTQEQEDDSFDRIGPQPEADLVFGLQQPLNIIEIIRSLPSRPVCDSLLSQYFNSQYMIIPIVHPLKFQKEYEQFWQDSSKSPTLWIGLLFAILGLATTLRQTTDSSMPIESGANFISSKEFRLRTTQCLVLGHYSTAKAYGLETLVLYLQSNLIGLVDSQINLWFLMGIIIRLAMRMGYHRDSRNHDNISPFEGEMRRRVWVNIYQLDVLMSFQLGLPSMIPTDYCDTEAPRNLNFTDFFPDTAVLPPSRPLSDHTSVLYTIVKGKVMGVFKKIVAHSQSLSPPPLETTIMLDIEMRETYNDIPSNYKMMNVSRSFMDTPSTIMKRCSIELLYLKSIVVLHRRFLNRETSDIKYAKFRRSCLDAAMDILARQADLHQASQPGGQLYNDRWMLSWLSAHDFLVAAMVVCLELSEYMRTVTVPKPADFAKQLEALQTSQMIWTSHTSHNPQSKEARTAARVLDLMIRKVKDDNIGDPFNSTLPREDGPFFESSNLPYAEPVTEMIDGSEDLDWSLLDQYFQNTQGLQDFTSSLGTYSEEQIGELFQTMETDQMA</sequence>
<dbReference type="RefSeq" id="XP_031008669.1">
    <property type="nucleotide sequence ID" value="XM_031146716.1"/>
</dbReference>
<feature type="region of interest" description="Disordered" evidence="3">
    <location>
        <begin position="31"/>
        <end position="61"/>
    </location>
</feature>
<protein>
    <submittedName>
        <fullName evidence="5">Equisetin cluster transcription factor</fullName>
    </submittedName>
</protein>
<proteinExistence type="predicted"/>
<dbReference type="EMBL" id="QGMH01000013">
    <property type="protein sequence ID" value="TVY29882.1"/>
    <property type="molecule type" value="Genomic_DNA"/>
</dbReference>
<comment type="subcellular location">
    <subcellularLocation>
        <location evidence="1">Nucleus</location>
    </subcellularLocation>
</comment>
<dbReference type="AlphaFoldDB" id="A0A8H8R8B8"/>
<dbReference type="GeneID" id="41981934"/>
<evidence type="ECO:0000259" key="4">
    <source>
        <dbReference type="SMART" id="SM00906"/>
    </source>
</evidence>
<gene>
    <name evidence="5" type="primary">eqxF</name>
    <name evidence="5" type="ORF">LHYA1_G001736</name>
</gene>
<dbReference type="GO" id="GO:0006351">
    <property type="term" value="P:DNA-templated transcription"/>
    <property type="evidence" value="ECO:0007669"/>
    <property type="project" value="InterPro"/>
</dbReference>
<dbReference type="GO" id="GO:0003677">
    <property type="term" value="F:DNA binding"/>
    <property type="evidence" value="ECO:0007669"/>
    <property type="project" value="InterPro"/>
</dbReference>
<dbReference type="InterPro" id="IPR007219">
    <property type="entry name" value="XnlR_reg_dom"/>
</dbReference>
<evidence type="ECO:0000313" key="6">
    <source>
        <dbReference type="Proteomes" id="UP000431533"/>
    </source>
</evidence>
<dbReference type="PANTHER" id="PTHR31001">
    <property type="entry name" value="UNCHARACTERIZED TRANSCRIPTIONAL REGULATORY PROTEIN"/>
    <property type="match status" value="1"/>
</dbReference>
<feature type="domain" description="Xylanolytic transcriptional activator regulatory" evidence="4">
    <location>
        <begin position="259"/>
        <end position="333"/>
    </location>
</feature>
<dbReference type="Pfam" id="PF04082">
    <property type="entry name" value="Fungal_trans"/>
    <property type="match status" value="1"/>
</dbReference>
<evidence type="ECO:0000313" key="5">
    <source>
        <dbReference type="EMBL" id="TVY29882.1"/>
    </source>
</evidence>
<evidence type="ECO:0000256" key="3">
    <source>
        <dbReference type="SAM" id="MobiDB-lite"/>
    </source>
</evidence>
<dbReference type="SMART" id="SM00906">
    <property type="entry name" value="Fungal_trans"/>
    <property type="match status" value="1"/>
</dbReference>
<comment type="caution">
    <text evidence="5">The sequence shown here is derived from an EMBL/GenBank/DDBJ whole genome shotgun (WGS) entry which is preliminary data.</text>
</comment>
<dbReference type="InterPro" id="IPR050613">
    <property type="entry name" value="Sec_Metabolite_Reg"/>
</dbReference>
<dbReference type="PANTHER" id="PTHR31001:SF49">
    <property type="entry name" value="ZN(II)2CYS6 TRANSCRIPTION FACTOR (EUROFUNG)"/>
    <property type="match status" value="1"/>
</dbReference>
<organism evidence="5 6">
    <name type="scientific">Lachnellula hyalina</name>
    <dbReference type="NCBI Taxonomy" id="1316788"/>
    <lineage>
        <taxon>Eukaryota</taxon>
        <taxon>Fungi</taxon>
        <taxon>Dikarya</taxon>
        <taxon>Ascomycota</taxon>
        <taxon>Pezizomycotina</taxon>
        <taxon>Leotiomycetes</taxon>
        <taxon>Helotiales</taxon>
        <taxon>Lachnaceae</taxon>
        <taxon>Lachnellula</taxon>
    </lineage>
</organism>
<dbReference type="Proteomes" id="UP000431533">
    <property type="component" value="Unassembled WGS sequence"/>
</dbReference>
<accession>A0A8H8R8B8</accession>
<keyword evidence="2" id="KW-0539">Nucleus</keyword>
<name>A0A8H8R8B8_9HELO</name>
<dbReference type="OrthoDB" id="4934715at2759"/>
<evidence type="ECO:0000256" key="2">
    <source>
        <dbReference type="ARBA" id="ARBA00023242"/>
    </source>
</evidence>
<dbReference type="GO" id="GO:0005634">
    <property type="term" value="C:nucleus"/>
    <property type="evidence" value="ECO:0007669"/>
    <property type="project" value="UniProtKB-SubCell"/>
</dbReference>
<dbReference type="GO" id="GO:0008270">
    <property type="term" value="F:zinc ion binding"/>
    <property type="evidence" value="ECO:0007669"/>
    <property type="project" value="InterPro"/>
</dbReference>
<keyword evidence="6" id="KW-1185">Reference proteome</keyword>
<reference evidence="5 6" key="1">
    <citation type="submission" date="2018-05" db="EMBL/GenBank/DDBJ databases">
        <title>Genome sequencing and assembly of the regulated plant pathogen Lachnellula willkommii and related sister species for the development of diagnostic species identification markers.</title>
        <authorList>
            <person name="Giroux E."/>
            <person name="Bilodeau G."/>
        </authorList>
    </citation>
    <scope>NUCLEOTIDE SEQUENCE [LARGE SCALE GENOMIC DNA]</scope>
    <source>
        <strain evidence="5 6">CBS 185.66</strain>
    </source>
</reference>
<dbReference type="CDD" id="cd12148">
    <property type="entry name" value="fungal_TF_MHR"/>
    <property type="match status" value="1"/>
</dbReference>
<evidence type="ECO:0000256" key="1">
    <source>
        <dbReference type="ARBA" id="ARBA00004123"/>
    </source>
</evidence>